<dbReference type="Gene3D" id="3.30.420.40">
    <property type="match status" value="1"/>
</dbReference>
<evidence type="ECO:0000313" key="1">
    <source>
        <dbReference type="EMBL" id="KAK5292463.1"/>
    </source>
</evidence>
<dbReference type="Proteomes" id="UP001357485">
    <property type="component" value="Unassembled WGS sequence"/>
</dbReference>
<dbReference type="PANTHER" id="PTHR11735">
    <property type="entry name" value="TRNA N6-ADENOSINE THREONYLCARBAMOYLTRANSFERASE"/>
    <property type="match status" value="1"/>
</dbReference>
<feature type="non-terminal residue" evidence="1">
    <location>
        <position position="161"/>
    </location>
</feature>
<accession>A0ABR0MAF3</accession>
<gene>
    <name evidence="1" type="primary">QRI7</name>
    <name evidence="1" type="ORF">LTR16_001859</name>
</gene>
<keyword evidence="1" id="KW-0808">Transferase</keyword>
<reference evidence="1 2" key="1">
    <citation type="submission" date="2023-08" db="EMBL/GenBank/DDBJ databases">
        <title>Black Yeasts Isolated from many extreme environments.</title>
        <authorList>
            <person name="Coleine C."/>
            <person name="Stajich J.E."/>
            <person name="Selbmann L."/>
        </authorList>
    </citation>
    <scope>NUCLEOTIDE SEQUENCE [LARGE SCALE GENOMIC DNA]</scope>
    <source>
        <strain evidence="1 2">CCFEE 536</strain>
    </source>
</reference>
<protein>
    <submittedName>
        <fullName evidence="1">Mitochondrial tRNAs modification protein</fullName>
        <ecNumber evidence="1">2.3.1.234</ecNumber>
    </submittedName>
</protein>
<proteinExistence type="predicted"/>
<keyword evidence="1" id="KW-0012">Acyltransferase</keyword>
<keyword evidence="2" id="KW-1185">Reference proteome</keyword>
<evidence type="ECO:0000313" key="2">
    <source>
        <dbReference type="Proteomes" id="UP001357485"/>
    </source>
</evidence>
<dbReference type="GO" id="GO:0061711">
    <property type="term" value="F:tRNA N(6)-L-threonylcarbamoyladenine synthase activity"/>
    <property type="evidence" value="ECO:0007669"/>
    <property type="project" value="UniProtKB-EC"/>
</dbReference>
<comment type="caution">
    <text evidence="1">The sequence shown here is derived from an EMBL/GenBank/DDBJ whole genome shotgun (WGS) entry which is preliminary data.</text>
</comment>
<dbReference type="InterPro" id="IPR000905">
    <property type="entry name" value="Gcp-like_dom"/>
</dbReference>
<organism evidence="1 2">
    <name type="scientific">Cryomyces antarcticus</name>
    <dbReference type="NCBI Taxonomy" id="329879"/>
    <lineage>
        <taxon>Eukaryota</taxon>
        <taxon>Fungi</taxon>
        <taxon>Dikarya</taxon>
        <taxon>Ascomycota</taxon>
        <taxon>Pezizomycotina</taxon>
        <taxon>Dothideomycetes</taxon>
        <taxon>Dothideomycetes incertae sedis</taxon>
        <taxon>Cryomyces</taxon>
    </lineage>
</organism>
<dbReference type="EMBL" id="JAVRRA010000119">
    <property type="protein sequence ID" value="KAK5292463.1"/>
    <property type="molecule type" value="Genomic_DNA"/>
</dbReference>
<dbReference type="EC" id="2.3.1.234" evidence="1"/>
<name>A0ABR0MAF3_9PEZI</name>
<sequence length="161" mass="17682">MYGRILEEFAFPNGSADYDYTAPANRAEELETKTTTWGWGFAPPLARSKSGSRSKAMEYSFSGLCSAAKRFMEFCIGSDGTSSKTPRDPSDVSTAERRAMAHEAQRVLFEHLASRIVLYLKSCEDSDTTSQDAPANLETLVVAGGVASNLYLRTVLRSFLN</sequence>
<dbReference type="PANTHER" id="PTHR11735:SF6">
    <property type="entry name" value="TRNA N6-ADENOSINE THREONYLCARBAMOYLTRANSFERASE, MITOCHONDRIAL"/>
    <property type="match status" value="1"/>
</dbReference>